<dbReference type="InterPro" id="IPR011059">
    <property type="entry name" value="Metal-dep_hydrolase_composite"/>
</dbReference>
<dbReference type="SUPFAM" id="SSF51556">
    <property type="entry name" value="Metallo-dependent hydrolases"/>
    <property type="match status" value="1"/>
</dbReference>
<dbReference type="EMBL" id="DVOS01000006">
    <property type="protein sequence ID" value="HIV22420.1"/>
    <property type="molecule type" value="Genomic_DNA"/>
</dbReference>
<reference evidence="6" key="1">
    <citation type="submission" date="2020-10" db="EMBL/GenBank/DDBJ databases">
        <authorList>
            <person name="Gilroy R."/>
        </authorList>
    </citation>
    <scope>NUCLEOTIDE SEQUENCE</scope>
    <source>
        <strain evidence="6">ChiBcec6-7307</strain>
    </source>
</reference>
<evidence type="ECO:0000256" key="1">
    <source>
        <dbReference type="ARBA" id="ARBA00001947"/>
    </source>
</evidence>
<evidence type="ECO:0000256" key="3">
    <source>
        <dbReference type="ARBA" id="ARBA00022801"/>
    </source>
</evidence>
<proteinExistence type="predicted"/>
<comment type="caution">
    <text evidence="6">The sequence shown here is derived from an EMBL/GenBank/DDBJ whole genome shotgun (WGS) entry which is preliminary data.</text>
</comment>
<dbReference type="AlphaFoldDB" id="A0A9D1T7M1"/>
<organism evidence="6 7">
    <name type="scientific">Candidatus Merdiplasma excrementigallinarum</name>
    <dbReference type="NCBI Taxonomy" id="2840864"/>
    <lineage>
        <taxon>Bacteria</taxon>
        <taxon>Bacillati</taxon>
        <taxon>Bacillota</taxon>
        <taxon>Clostridia</taxon>
        <taxon>Lachnospirales</taxon>
        <taxon>Lachnospiraceae</taxon>
        <taxon>Lachnospiraceae incertae sedis</taxon>
        <taxon>Candidatus Merdiplasma</taxon>
    </lineage>
</organism>
<evidence type="ECO:0000259" key="5">
    <source>
        <dbReference type="Pfam" id="PF01979"/>
    </source>
</evidence>
<name>A0A9D1T7M1_9FIRM</name>
<sequence length="417" mass="46597">MILKGNIIHTPTKDRLECTPGGYVISVDNEVKGVFTQLPEEYSHCPVMDYGDCLIIPGLCDMHVHAPQFVYRGLGLDLQLMDWLNRYAFPTEARFQDPAYARIYYEAFADALAKNGTTRAVIFGTIHVPATEILMEVLEEKRIGAYVGKINMDTLSPDYLCETAAQSLADTEAWIKETKEKFRLVKPAVTPRFIPTCTSEVLEGLGKLAEKYQLPIHSHLSEDLGEMEVVRGRYPQYDNDGDVYDHFGLFTDHTVMAHFVYPTDHELELTRERGVTIAHCPQSNGNVAAGMPPIRRMIDMGIKVGLGSDIAGGYSVCILRAMADAVYLSKLKWLESQKQDAFLTIPEVFYLGTKGGGQFFGRVGSFEPGYELDALVIDDAGLNTPADQLTLEERMERVIHLADDRHFVARYVAGEKA</sequence>
<dbReference type="PANTHER" id="PTHR11271:SF6">
    <property type="entry name" value="GUANINE DEAMINASE"/>
    <property type="match status" value="1"/>
</dbReference>
<evidence type="ECO:0000313" key="6">
    <source>
        <dbReference type="EMBL" id="HIV22420.1"/>
    </source>
</evidence>
<dbReference type="InterPro" id="IPR051607">
    <property type="entry name" value="Metallo-dep_hydrolases"/>
</dbReference>
<keyword evidence="4" id="KW-0862">Zinc</keyword>
<evidence type="ECO:0000256" key="4">
    <source>
        <dbReference type="ARBA" id="ARBA00022833"/>
    </source>
</evidence>
<dbReference type="Pfam" id="PF01979">
    <property type="entry name" value="Amidohydro_1"/>
    <property type="match status" value="1"/>
</dbReference>
<evidence type="ECO:0000256" key="2">
    <source>
        <dbReference type="ARBA" id="ARBA00022723"/>
    </source>
</evidence>
<evidence type="ECO:0000313" key="7">
    <source>
        <dbReference type="Proteomes" id="UP000886889"/>
    </source>
</evidence>
<protein>
    <submittedName>
        <fullName evidence="6">Amidohydrolase family protein</fullName>
    </submittedName>
</protein>
<keyword evidence="2" id="KW-0479">Metal-binding</keyword>
<reference evidence="6" key="2">
    <citation type="journal article" date="2021" name="PeerJ">
        <title>Extensive microbial diversity within the chicken gut microbiome revealed by metagenomics and culture.</title>
        <authorList>
            <person name="Gilroy R."/>
            <person name="Ravi A."/>
            <person name="Getino M."/>
            <person name="Pursley I."/>
            <person name="Horton D.L."/>
            <person name="Alikhan N.F."/>
            <person name="Baker D."/>
            <person name="Gharbi K."/>
            <person name="Hall N."/>
            <person name="Watson M."/>
            <person name="Adriaenssens E.M."/>
            <person name="Foster-Nyarko E."/>
            <person name="Jarju S."/>
            <person name="Secka A."/>
            <person name="Antonio M."/>
            <person name="Oren A."/>
            <person name="Chaudhuri R.R."/>
            <person name="La Ragione R."/>
            <person name="Hildebrand F."/>
            <person name="Pallen M.J."/>
        </authorList>
    </citation>
    <scope>NUCLEOTIDE SEQUENCE</scope>
    <source>
        <strain evidence="6">ChiBcec6-7307</strain>
    </source>
</reference>
<gene>
    <name evidence="6" type="ORF">IAC80_00630</name>
</gene>
<dbReference type="GO" id="GO:0005829">
    <property type="term" value="C:cytosol"/>
    <property type="evidence" value="ECO:0007669"/>
    <property type="project" value="TreeGrafter"/>
</dbReference>
<comment type="cofactor">
    <cofactor evidence="1">
        <name>Zn(2+)</name>
        <dbReference type="ChEBI" id="CHEBI:29105"/>
    </cofactor>
</comment>
<dbReference type="Proteomes" id="UP000886889">
    <property type="component" value="Unassembled WGS sequence"/>
</dbReference>
<dbReference type="Gene3D" id="3.20.20.140">
    <property type="entry name" value="Metal-dependent hydrolases"/>
    <property type="match status" value="1"/>
</dbReference>
<keyword evidence="3" id="KW-0378">Hydrolase</keyword>
<feature type="domain" description="Amidohydrolase-related" evidence="5">
    <location>
        <begin position="55"/>
        <end position="384"/>
    </location>
</feature>
<dbReference type="SUPFAM" id="SSF51338">
    <property type="entry name" value="Composite domain of metallo-dependent hydrolases"/>
    <property type="match status" value="1"/>
</dbReference>
<dbReference type="InterPro" id="IPR006680">
    <property type="entry name" value="Amidohydro-rel"/>
</dbReference>
<dbReference type="GO" id="GO:0008270">
    <property type="term" value="F:zinc ion binding"/>
    <property type="evidence" value="ECO:0007669"/>
    <property type="project" value="TreeGrafter"/>
</dbReference>
<dbReference type="Gene3D" id="2.30.40.10">
    <property type="entry name" value="Urease, subunit C, domain 1"/>
    <property type="match status" value="1"/>
</dbReference>
<dbReference type="GO" id="GO:0046098">
    <property type="term" value="P:guanine metabolic process"/>
    <property type="evidence" value="ECO:0007669"/>
    <property type="project" value="TreeGrafter"/>
</dbReference>
<accession>A0A9D1T7M1</accession>
<dbReference type="PANTHER" id="PTHR11271">
    <property type="entry name" value="GUANINE DEAMINASE"/>
    <property type="match status" value="1"/>
</dbReference>
<dbReference type="InterPro" id="IPR032466">
    <property type="entry name" value="Metal_Hydrolase"/>
</dbReference>
<dbReference type="GO" id="GO:0008892">
    <property type="term" value="F:guanine deaminase activity"/>
    <property type="evidence" value="ECO:0007669"/>
    <property type="project" value="TreeGrafter"/>
</dbReference>